<proteinExistence type="predicted"/>
<feature type="transmembrane region" description="Helical" evidence="1">
    <location>
        <begin position="39"/>
        <end position="63"/>
    </location>
</feature>
<dbReference type="AlphaFoldDB" id="A0A8D4VSQ4"/>
<dbReference type="RefSeq" id="WP_054772925.1">
    <property type="nucleotide sequence ID" value="NZ_AP019782.1"/>
</dbReference>
<organism evidence="2 3">
    <name type="scientific">Methylogaea oryzae</name>
    <dbReference type="NCBI Taxonomy" id="1295382"/>
    <lineage>
        <taxon>Bacteria</taxon>
        <taxon>Pseudomonadati</taxon>
        <taxon>Pseudomonadota</taxon>
        <taxon>Gammaproteobacteria</taxon>
        <taxon>Methylococcales</taxon>
        <taxon>Methylococcaceae</taxon>
        <taxon>Methylogaea</taxon>
    </lineage>
</organism>
<dbReference type="Proteomes" id="UP000824988">
    <property type="component" value="Chromosome"/>
</dbReference>
<feature type="transmembrane region" description="Helical" evidence="1">
    <location>
        <begin position="83"/>
        <end position="102"/>
    </location>
</feature>
<accession>A0A8D4VSQ4</accession>
<keyword evidence="1" id="KW-0472">Membrane</keyword>
<sequence length="105" mass="11089">MNSVRSELLVRIFTVASSMVGVCMGGISLFHIINSIGRASIFGGELLATDSLLFLLASAVAFWALRTPHLARGIFLEKIADGLFLVALTCMVAVCGLLVYAVSAV</sequence>
<keyword evidence="1" id="KW-1133">Transmembrane helix</keyword>
<gene>
    <name evidence="2" type="ORF">MoryE10_24300</name>
</gene>
<dbReference type="EMBL" id="AP019782">
    <property type="protein sequence ID" value="BBL71824.1"/>
    <property type="molecule type" value="Genomic_DNA"/>
</dbReference>
<protein>
    <submittedName>
        <fullName evidence="2">Uncharacterized protein</fullName>
    </submittedName>
</protein>
<dbReference type="KEGG" id="moz:MoryE10_24300"/>
<keyword evidence="1" id="KW-0812">Transmembrane</keyword>
<evidence type="ECO:0000313" key="2">
    <source>
        <dbReference type="EMBL" id="BBL71824.1"/>
    </source>
</evidence>
<reference evidence="2" key="1">
    <citation type="submission" date="2019-06" db="EMBL/GenBank/DDBJ databases">
        <title>Complete genome sequence of Methylogaea oryzae strain JCM16910.</title>
        <authorList>
            <person name="Asakawa S."/>
        </authorList>
    </citation>
    <scope>NUCLEOTIDE SEQUENCE</scope>
    <source>
        <strain evidence="2">E10</strain>
    </source>
</reference>
<name>A0A8D4VSQ4_9GAMM</name>
<keyword evidence="3" id="KW-1185">Reference proteome</keyword>
<evidence type="ECO:0000256" key="1">
    <source>
        <dbReference type="SAM" id="Phobius"/>
    </source>
</evidence>
<feature type="transmembrane region" description="Helical" evidence="1">
    <location>
        <begin position="12"/>
        <end position="33"/>
    </location>
</feature>
<evidence type="ECO:0000313" key="3">
    <source>
        <dbReference type="Proteomes" id="UP000824988"/>
    </source>
</evidence>